<evidence type="ECO:0000313" key="2">
    <source>
        <dbReference type="EMBL" id="QGZ28741.1"/>
    </source>
</evidence>
<sequence length="60" mass="6472">MNWRQSTFLLPGLIALLATAGLFAALLGDGWWDTLAWIGLGTQAALGLWPLLPRPGKPSR</sequence>
<dbReference type="AlphaFoldDB" id="A0A6I6LQX7"/>
<reference evidence="2 3" key="1">
    <citation type="submission" date="2019-12" db="EMBL/GenBank/DDBJ databases">
        <title>Complete genome sequence of Pseudomonas stutzeri.</title>
        <authorList>
            <person name="Lim S.R."/>
            <person name="Kim J.H."/>
        </authorList>
    </citation>
    <scope>NUCLEOTIDE SEQUENCE [LARGE SCALE GENOMIC DNA]</scope>
    <source>
        <strain evidence="2 3">PM101005</strain>
    </source>
</reference>
<dbReference type="EMBL" id="CP046902">
    <property type="protein sequence ID" value="QGZ28741.1"/>
    <property type="molecule type" value="Genomic_DNA"/>
</dbReference>
<feature type="transmembrane region" description="Helical" evidence="1">
    <location>
        <begin position="34"/>
        <end position="52"/>
    </location>
</feature>
<keyword evidence="1" id="KW-1133">Transmembrane helix</keyword>
<dbReference type="RefSeq" id="WP_158186344.1">
    <property type="nucleotide sequence ID" value="NZ_CP046902.1"/>
</dbReference>
<dbReference type="OrthoDB" id="8968524at2"/>
<evidence type="ECO:0008006" key="4">
    <source>
        <dbReference type="Google" id="ProtNLM"/>
    </source>
</evidence>
<proteinExistence type="predicted"/>
<keyword evidence="1" id="KW-0472">Membrane</keyword>
<organism evidence="2 3">
    <name type="scientific">Stutzerimonas stutzeri</name>
    <name type="common">Pseudomonas stutzeri</name>
    <dbReference type="NCBI Taxonomy" id="316"/>
    <lineage>
        <taxon>Bacteria</taxon>
        <taxon>Pseudomonadati</taxon>
        <taxon>Pseudomonadota</taxon>
        <taxon>Gammaproteobacteria</taxon>
        <taxon>Pseudomonadales</taxon>
        <taxon>Pseudomonadaceae</taxon>
        <taxon>Stutzerimonas</taxon>
    </lineage>
</organism>
<name>A0A6I6LQX7_STUST</name>
<accession>A0A6I6LQX7</accession>
<evidence type="ECO:0000256" key="1">
    <source>
        <dbReference type="SAM" id="Phobius"/>
    </source>
</evidence>
<protein>
    <recommendedName>
        <fullName evidence="4">DUF4175 domain-containing protein</fullName>
    </recommendedName>
</protein>
<evidence type="ECO:0000313" key="3">
    <source>
        <dbReference type="Proteomes" id="UP000438983"/>
    </source>
</evidence>
<gene>
    <name evidence="2" type="ORF">GQA94_01195</name>
</gene>
<keyword evidence="1" id="KW-0812">Transmembrane</keyword>
<dbReference type="Proteomes" id="UP000438983">
    <property type="component" value="Chromosome"/>
</dbReference>